<dbReference type="STRING" id="621456.BJP26_01265"/>
<evidence type="ECO:0000256" key="2">
    <source>
        <dbReference type="ARBA" id="ARBA00012438"/>
    </source>
</evidence>
<dbReference type="PROSITE" id="PS50112">
    <property type="entry name" value="PAS"/>
    <property type="match status" value="1"/>
</dbReference>
<protein>
    <recommendedName>
        <fullName evidence="2">histidine kinase</fullName>
        <ecNumber evidence="2">2.7.13.3</ecNumber>
    </recommendedName>
</protein>
<dbReference type="RefSeq" id="WP_020493474.1">
    <property type="nucleotide sequence ID" value="NZ_CP017578.1"/>
</dbReference>
<evidence type="ECO:0000256" key="4">
    <source>
        <dbReference type="SAM" id="MobiDB-lite"/>
    </source>
</evidence>
<feature type="compositionally biased region" description="Basic and acidic residues" evidence="4">
    <location>
        <begin position="1"/>
        <end position="13"/>
    </location>
</feature>
<dbReference type="PANTHER" id="PTHR43065:SF42">
    <property type="entry name" value="TWO-COMPONENT SENSOR PPRA"/>
    <property type="match status" value="1"/>
</dbReference>
<dbReference type="Pfam" id="PF00072">
    <property type="entry name" value="Response_reg"/>
    <property type="match status" value="1"/>
</dbReference>
<dbReference type="SMART" id="SM00388">
    <property type="entry name" value="HisKA"/>
    <property type="match status" value="1"/>
</dbReference>
<feature type="region of interest" description="Disordered" evidence="4">
    <location>
        <begin position="1"/>
        <end position="53"/>
    </location>
</feature>
<dbReference type="PANTHER" id="PTHR43065">
    <property type="entry name" value="SENSOR HISTIDINE KINASE"/>
    <property type="match status" value="1"/>
</dbReference>
<dbReference type="SMART" id="SM00448">
    <property type="entry name" value="REC"/>
    <property type="match status" value="1"/>
</dbReference>
<dbReference type="SUPFAM" id="SSF47384">
    <property type="entry name" value="Homodimeric domain of signal transducing histidine kinase"/>
    <property type="match status" value="1"/>
</dbReference>
<dbReference type="AlphaFoldDB" id="A0A175Y5E5"/>
<dbReference type="InterPro" id="IPR001610">
    <property type="entry name" value="PAC"/>
</dbReference>
<dbReference type="OrthoDB" id="9796100at2"/>
<dbReference type="CDD" id="cd00130">
    <property type="entry name" value="PAS"/>
    <property type="match status" value="1"/>
</dbReference>
<dbReference type="Pfam" id="PF02518">
    <property type="entry name" value="HATPase_c"/>
    <property type="match status" value="1"/>
</dbReference>
<dbReference type="Gene3D" id="3.30.450.20">
    <property type="entry name" value="PAS domain"/>
    <property type="match status" value="1"/>
</dbReference>
<name>A0A175Y5E5_9SPHN</name>
<evidence type="ECO:0000256" key="3">
    <source>
        <dbReference type="ARBA" id="ARBA00022553"/>
    </source>
</evidence>
<dbReference type="EMBL" id="LQCK02000007">
    <property type="protein sequence ID" value="KZB96044.1"/>
    <property type="molecule type" value="Genomic_DNA"/>
</dbReference>
<dbReference type="Gene3D" id="3.30.565.10">
    <property type="entry name" value="Histidine kinase-like ATPase, C-terminal domain"/>
    <property type="match status" value="1"/>
</dbReference>
<dbReference type="Proteomes" id="UP000078460">
    <property type="component" value="Unassembled WGS sequence"/>
</dbReference>
<dbReference type="PROSITE" id="PS50109">
    <property type="entry name" value="HIS_KIN"/>
    <property type="match status" value="1"/>
</dbReference>
<dbReference type="EC" id="2.7.13.3" evidence="2"/>
<comment type="catalytic activity">
    <reaction evidence="1">
        <text>ATP + protein L-histidine = ADP + protein N-phospho-L-histidine.</text>
        <dbReference type="EC" id="2.7.13.3"/>
    </reaction>
</comment>
<organism evidence="5 6">
    <name type="scientific">Sphingomonas melonis TY</name>
    <dbReference type="NCBI Taxonomy" id="621456"/>
    <lineage>
        <taxon>Bacteria</taxon>
        <taxon>Pseudomonadati</taxon>
        <taxon>Pseudomonadota</taxon>
        <taxon>Alphaproteobacteria</taxon>
        <taxon>Sphingomonadales</taxon>
        <taxon>Sphingomonadaceae</taxon>
        <taxon>Sphingomonas</taxon>
    </lineage>
</organism>
<dbReference type="InterPro" id="IPR005467">
    <property type="entry name" value="His_kinase_dom"/>
</dbReference>
<gene>
    <name evidence="5" type="ORF">AVM11_15270</name>
</gene>
<dbReference type="PRINTS" id="PR00344">
    <property type="entry name" value="BCTRLSENSOR"/>
</dbReference>
<reference evidence="5" key="1">
    <citation type="submission" date="2016-03" db="EMBL/GenBank/DDBJ databases">
        <title>Sphingomonas melonis TY, whole genome shotgun sequencing.</title>
        <authorList>
            <person name="Wang H."/>
            <person name="Zhu P."/>
        </authorList>
    </citation>
    <scope>NUCLEOTIDE SEQUENCE [LARGE SCALE GENOMIC DNA]</scope>
    <source>
        <strain evidence="5">TY</strain>
    </source>
</reference>
<dbReference type="InterPro" id="IPR000700">
    <property type="entry name" value="PAS-assoc_C"/>
</dbReference>
<feature type="region of interest" description="Disordered" evidence="4">
    <location>
        <begin position="567"/>
        <end position="586"/>
    </location>
</feature>
<dbReference type="InterPro" id="IPR035965">
    <property type="entry name" value="PAS-like_dom_sf"/>
</dbReference>
<dbReference type="Pfam" id="PF00512">
    <property type="entry name" value="HisKA"/>
    <property type="match status" value="1"/>
</dbReference>
<dbReference type="InterPro" id="IPR011006">
    <property type="entry name" value="CheY-like_superfamily"/>
</dbReference>
<dbReference type="NCBIfam" id="TIGR00229">
    <property type="entry name" value="sensory_box"/>
    <property type="match status" value="1"/>
</dbReference>
<dbReference type="SMART" id="SM00387">
    <property type="entry name" value="HATPase_c"/>
    <property type="match status" value="1"/>
</dbReference>
<dbReference type="InterPro" id="IPR003661">
    <property type="entry name" value="HisK_dim/P_dom"/>
</dbReference>
<keyword evidence="5" id="KW-0808">Transferase</keyword>
<proteinExistence type="predicted"/>
<dbReference type="PROSITE" id="PS50113">
    <property type="entry name" value="PAC"/>
    <property type="match status" value="1"/>
</dbReference>
<dbReference type="SMART" id="SM00086">
    <property type="entry name" value="PAC"/>
    <property type="match status" value="1"/>
</dbReference>
<evidence type="ECO:0000313" key="6">
    <source>
        <dbReference type="Proteomes" id="UP000078460"/>
    </source>
</evidence>
<dbReference type="InterPro" id="IPR036890">
    <property type="entry name" value="HATPase_C_sf"/>
</dbReference>
<dbReference type="InterPro" id="IPR001789">
    <property type="entry name" value="Sig_transdc_resp-reg_receiver"/>
</dbReference>
<dbReference type="InterPro" id="IPR036097">
    <property type="entry name" value="HisK_dim/P_sf"/>
</dbReference>
<keyword evidence="3" id="KW-0597">Phosphoprotein</keyword>
<dbReference type="InterPro" id="IPR004358">
    <property type="entry name" value="Sig_transdc_His_kin-like_C"/>
</dbReference>
<comment type="caution">
    <text evidence="5">The sequence shown here is derived from an EMBL/GenBank/DDBJ whole genome shotgun (WGS) entry which is preliminary data.</text>
</comment>
<dbReference type="NCBIfam" id="NF010076">
    <property type="entry name" value="PRK13557.1"/>
    <property type="match status" value="1"/>
</dbReference>
<dbReference type="PROSITE" id="PS50110">
    <property type="entry name" value="RESPONSE_REGULATORY"/>
    <property type="match status" value="1"/>
</dbReference>
<dbReference type="KEGG" id="smy:BJP26_01265"/>
<evidence type="ECO:0000313" key="5">
    <source>
        <dbReference type="EMBL" id="KZB96044.1"/>
    </source>
</evidence>
<dbReference type="Gene3D" id="3.40.50.2300">
    <property type="match status" value="1"/>
</dbReference>
<dbReference type="SUPFAM" id="SSF55874">
    <property type="entry name" value="ATPase domain of HSP90 chaperone/DNA topoisomerase II/histidine kinase"/>
    <property type="match status" value="1"/>
</dbReference>
<dbReference type="Gene3D" id="1.10.287.130">
    <property type="match status" value="1"/>
</dbReference>
<dbReference type="SUPFAM" id="SSF52172">
    <property type="entry name" value="CheY-like"/>
    <property type="match status" value="1"/>
</dbReference>
<dbReference type="GO" id="GO:0000155">
    <property type="term" value="F:phosphorelay sensor kinase activity"/>
    <property type="evidence" value="ECO:0007669"/>
    <property type="project" value="InterPro"/>
</dbReference>
<dbReference type="InterPro" id="IPR003594">
    <property type="entry name" value="HATPase_dom"/>
</dbReference>
<sequence>MADDSQHPTERTASDAPLTGQATGVPSAGTIDSGHDDPIGRPGLHHWRESTITRPGLDDRGNVFFAAIEMTRMPMILTDPNQDDNPIAFANKAFLDLTGYEEAEVLGRNCRFLQGSQTDRGAVAELREAIEARQSIALELLNYRRDGSPFWNAVFIGPVYDVEGNLLYFFASQLDVTRRRNVEQSYRQAQKMESIGQLTAGLAHDFNNLLQVVNGNLDLLSAVTDSDKAKRYVAAAQSAAERGAKLTRQLLAFARKTRLEPRAIDLSHLVTEFSEVIESSVSKYVDLHLSLRRGLPHVVVDPDQLEMALLNIVNNARDAMPNGGEVTIGTRRLSLTPETARELAPGDYVVLEVKDEGTGMPPEVLERAVEPFFTTKGVGQGTGLGLAMASGFLRQSGGRLDIESEDGRGTSVMMIFPVARPSEEAGTSDASVDALNAAPAQPRGYVEHVLIVEDNDEVLAVASEILTSAGYRVTTAISGEQGLKTFEKVHPDNHIDLLFTDLVMPGGMNGLMLADAVMERDPSVSVLLTTGYNEELVVNGPRKRATDVLSKPYRRTELLDRVRQALNRRGSGGPRRTPSDFGAAQA</sequence>
<keyword evidence="5" id="KW-0418">Kinase</keyword>
<evidence type="ECO:0000256" key="1">
    <source>
        <dbReference type="ARBA" id="ARBA00000085"/>
    </source>
</evidence>
<dbReference type="SUPFAM" id="SSF55785">
    <property type="entry name" value="PYP-like sensor domain (PAS domain)"/>
    <property type="match status" value="1"/>
</dbReference>
<dbReference type="GeneID" id="93797430"/>
<keyword evidence="6" id="KW-1185">Reference proteome</keyword>
<dbReference type="CDD" id="cd00082">
    <property type="entry name" value="HisKA"/>
    <property type="match status" value="1"/>
</dbReference>
<accession>A0A175Y5E5</accession>
<dbReference type="InterPro" id="IPR000014">
    <property type="entry name" value="PAS"/>
</dbReference>
<dbReference type="Pfam" id="PF13426">
    <property type="entry name" value="PAS_9"/>
    <property type="match status" value="1"/>
</dbReference>